<name>A0A1L9AXJ5_9BACT</name>
<gene>
    <name evidence="2" type="ORF">BON30_42005</name>
</gene>
<dbReference type="Proteomes" id="UP000182229">
    <property type="component" value="Unassembled WGS sequence"/>
</dbReference>
<keyword evidence="1" id="KW-1133">Transmembrane helix</keyword>
<evidence type="ECO:0000256" key="1">
    <source>
        <dbReference type="SAM" id="Phobius"/>
    </source>
</evidence>
<keyword evidence="1" id="KW-0472">Membrane</keyword>
<proteinExistence type="predicted"/>
<organism evidence="2 3">
    <name type="scientific">Cystobacter ferrugineus</name>
    <dbReference type="NCBI Taxonomy" id="83449"/>
    <lineage>
        <taxon>Bacteria</taxon>
        <taxon>Pseudomonadati</taxon>
        <taxon>Myxococcota</taxon>
        <taxon>Myxococcia</taxon>
        <taxon>Myxococcales</taxon>
        <taxon>Cystobacterineae</taxon>
        <taxon>Archangiaceae</taxon>
        <taxon>Cystobacter</taxon>
    </lineage>
</organism>
<comment type="caution">
    <text evidence="2">The sequence shown here is derived from an EMBL/GenBank/DDBJ whole genome shotgun (WGS) entry which is preliminary data.</text>
</comment>
<feature type="transmembrane region" description="Helical" evidence="1">
    <location>
        <begin position="152"/>
        <end position="172"/>
    </location>
</feature>
<keyword evidence="1" id="KW-0812">Transmembrane</keyword>
<sequence length="185" mass="20622">MRGGVSDTPSPKTSSRSLFIGGAGALLLSVPFFVFGLGFLDTKARIELKCERGGPCTLTRVGWLTREAPSTFQLGELQGTRIDRRRSSRGEDESIYRPMLVTTRGDFPIAAHWMEQEKQARSATVSVERFLSTPGAPGFSMWHDDRPRASRIGVLFTATASLVMLFGLWLTWRAVRRRGEERRAS</sequence>
<evidence type="ECO:0000313" key="3">
    <source>
        <dbReference type="Proteomes" id="UP000182229"/>
    </source>
</evidence>
<reference evidence="2 3" key="2">
    <citation type="submission" date="2016-12" db="EMBL/GenBank/DDBJ databases">
        <title>Draft Genome Sequence of Cystobacter ferrugineus Strain Cbfe23.</title>
        <authorList>
            <person name="Akbar S."/>
            <person name="Dowd S.E."/>
            <person name="Stevens D.C."/>
        </authorList>
    </citation>
    <scope>NUCLEOTIDE SEQUENCE [LARGE SCALE GENOMIC DNA]</scope>
    <source>
        <strain evidence="2 3">Cbfe23</strain>
    </source>
</reference>
<dbReference type="AlphaFoldDB" id="A0A1L9AXJ5"/>
<reference evidence="3" key="1">
    <citation type="submission" date="2016-11" db="EMBL/GenBank/DDBJ databases">
        <authorList>
            <person name="Shukria A."/>
            <person name="Stevens D.C."/>
        </authorList>
    </citation>
    <scope>NUCLEOTIDE SEQUENCE [LARGE SCALE GENOMIC DNA]</scope>
    <source>
        <strain evidence="3">Cbfe23</strain>
    </source>
</reference>
<evidence type="ECO:0000313" key="2">
    <source>
        <dbReference type="EMBL" id="OJH34732.1"/>
    </source>
</evidence>
<feature type="transmembrane region" description="Helical" evidence="1">
    <location>
        <begin position="18"/>
        <end position="40"/>
    </location>
</feature>
<protein>
    <submittedName>
        <fullName evidence="2">Uncharacterized protein</fullName>
    </submittedName>
</protein>
<accession>A0A1L9AXJ5</accession>
<dbReference type="EMBL" id="MPIN01000017">
    <property type="protein sequence ID" value="OJH34732.1"/>
    <property type="molecule type" value="Genomic_DNA"/>
</dbReference>
<keyword evidence="3" id="KW-1185">Reference proteome</keyword>